<dbReference type="AlphaFoldDB" id="A0A9P1JF00"/>
<dbReference type="InterPro" id="IPR020278">
    <property type="entry name" value="YqaH-like"/>
</dbReference>
<dbReference type="KEGG" id="bao:BAMF_0830"/>
<organism evidence="1 2">
    <name type="scientific">Bacillus amyloliquefaciens (strain ATCC 23350 / DSM 7 / BCRC 11601 / CCUG 28519 / NBRC 15535 / NRRL B-14393 / F)</name>
    <dbReference type="NCBI Taxonomy" id="692420"/>
    <lineage>
        <taxon>Bacteria</taxon>
        <taxon>Bacillati</taxon>
        <taxon>Bacillota</taxon>
        <taxon>Bacilli</taxon>
        <taxon>Bacillales</taxon>
        <taxon>Bacillaceae</taxon>
        <taxon>Bacillus</taxon>
        <taxon>Bacillus amyloliquefaciens group</taxon>
    </lineage>
</organism>
<sequence length="93" mass="10671">MKLDHFLKSDRVSVLRKLSTAQFLLNELLPAEIEDCNFEECIDLCLSVAEMFKEINRMHQPKSVSQLHEIASRFSLRGIDVSVVKRGLTSEHV</sequence>
<reference evidence="1 2" key="1">
    <citation type="journal article" date="2011" name="Int. J. Syst. Evol. Microbiol.">
        <title>Relationship of Bacillus amyloliquefaciens clades associated with strains DSM 7T and FZB42T: a proposal for Bacillus amyloliquefaciens subsp. amyloliquefaciens subsp. nov. and Bacillus amyloliquefaciens subsp. plantarum subsp. nov. based on complete genome sequence comparisons.</title>
        <authorList>
            <person name="Borriss R."/>
            <person name="Chen X.H."/>
            <person name="Rueckert C."/>
            <person name="Blom J."/>
            <person name="Becker A."/>
            <person name="Baumgarth B."/>
            <person name="Fan B."/>
            <person name="Pukall R."/>
            <person name="Schumann P."/>
            <person name="Sproer C."/>
            <person name="Junge H."/>
            <person name="Vater J."/>
            <person name="Puhler A."/>
            <person name="Klenk H.P."/>
        </authorList>
    </citation>
    <scope>NUCLEOTIDE SEQUENCE [LARGE SCALE GENOMIC DNA]</scope>
    <source>
        <strain evidence="2">DSM 7</strain>
    </source>
</reference>
<dbReference type="Proteomes" id="UP000006562">
    <property type="component" value="Chromosome"/>
</dbReference>
<gene>
    <name evidence="1" type="primary">yqaH3</name>
    <name evidence="1" type="ordered locus">BAMF_0830</name>
</gene>
<accession>A0A9P1JF00</accession>
<proteinExistence type="predicted"/>
<reference evidence="2" key="2">
    <citation type="journal article" date="2011" name="J. Biotechnol.">
        <title>Genome sequence of B. amyloliquefaciens type strain DSM7(T) reveals differences to plant-associated B. amyloliquefaciens FZB42.</title>
        <authorList>
            <person name="Ruckert C."/>
            <person name="Blom J."/>
            <person name="Chen X."/>
            <person name="Reva O."/>
            <person name="Borriss R."/>
        </authorList>
    </citation>
    <scope>NUCLEOTIDE SEQUENCE [LARGE SCALE GENOMIC DNA]</scope>
    <source>
        <strain evidence="2">DSM 7</strain>
    </source>
</reference>
<dbReference type="EMBL" id="FN597644">
    <property type="protein sequence ID" value="CBI41956.1"/>
    <property type="molecule type" value="Genomic_DNA"/>
</dbReference>
<dbReference type="RefSeq" id="WP_013351453.1">
    <property type="nucleotide sequence ID" value="NC_014551.1"/>
</dbReference>
<name>A0A9P1JF00_BACAS</name>
<dbReference type="Pfam" id="PF17448">
    <property type="entry name" value="YqaH"/>
    <property type="match status" value="1"/>
</dbReference>
<keyword evidence="2" id="KW-1185">Reference proteome</keyword>
<protein>
    <submittedName>
        <fullName evidence="1">Uncharacterized protein yqaH</fullName>
    </submittedName>
</protein>
<evidence type="ECO:0000313" key="2">
    <source>
        <dbReference type="Proteomes" id="UP000006562"/>
    </source>
</evidence>
<evidence type="ECO:0000313" key="1">
    <source>
        <dbReference type="EMBL" id="CBI41956.1"/>
    </source>
</evidence>